<proteinExistence type="inferred from homology"/>
<dbReference type="EMBL" id="LT906441">
    <property type="protein sequence ID" value="SNV33499.1"/>
    <property type="molecule type" value="Genomic_DNA"/>
</dbReference>
<dbReference type="GO" id="GO:0046872">
    <property type="term" value="F:metal ion binding"/>
    <property type="evidence" value="ECO:0007669"/>
    <property type="project" value="UniProtKB-KW"/>
</dbReference>
<dbReference type="KEGG" id="cgrn:4412665_00964"/>
<feature type="binding site" evidence="5">
    <location>
        <position position="66"/>
    </location>
    <ligand>
        <name>a divalent metal cation</name>
        <dbReference type="ChEBI" id="CHEBI:60240"/>
        <label>1</label>
    </ligand>
</feature>
<comment type="subunit">
    <text evidence="2">Homohexamer.</text>
</comment>
<dbReference type="Pfam" id="PF01784">
    <property type="entry name" value="DUF34_NIF3"/>
    <property type="match status" value="1"/>
</dbReference>
<feature type="binding site" evidence="5">
    <location>
        <position position="241"/>
    </location>
    <ligand>
        <name>a divalent metal cation</name>
        <dbReference type="ChEBI" id="CHEBI:60240"/>
        <label>1</label>
    </ligand>
</feature>
<dbReference type="NCBIfam" id="TIGR00486">
    <property type="entry name" value="YbgI_SA1388"/>
    <property type="match status" value="1"/>
</dbReference>
<evidence type="ECO:0000256" key="2">
    <source>
        <dbReference type="ARBA" id="ARBA00011643"/>
    </source>
</evidence>
<dbReference type="GO" id="GO:0005737">
    <property type="term" value="C:cytoplasm"/>
    <property type="evidence" value="ECO:0007669"/>
    <property type="project" value="TreeGrafter"/>
</dbReference>
<feature type="binding site" evidence="5">
    <location>
        <position position="237"/>
    </location>
    <ligand>
        <name>a divalent metal cation</name>
        <dbReference type="ChEBI" id="CHEBI:60240"/>
        <label>1</label>
    </ligand>
</feature>
<keyword evidence="4 5" id="KW-0479">Metal-binding</keyword>
<evidence type="ECO:0000256" key="5">
    <source>
        <dbReference type="PIRSR" id="PIRSR602678-1"/>
    </source>
</evidence>
<reference evidence="6 7" key="1">
    <citation type="submission" date="2017-06" db="EMBL/GenBank/DDBJ databases">
        <authorList>
            <consortium name="Pathogen Informatics"/>
        </authorList>
    </citation>
    <scope>NUCLEOTIDE SEQUENCE [LARGE SCALE GENOMIC DNA]</scope>
    <source>
        <strain evidence="6 7">NCTC11865</strain>
    </source>
</reference>
<dbReference type="FunFam" id="3.40.1390.30:FF:000001">
    <property type="entry name" value="GTP cyclohydrolase 1 type 2"/>
    <property type="match status" value="1"/>
</dbReference>
<evidence type="ECO:0000256" key="4">
    <source>
        <dbReference type="ARBA" id="ARBA00022723"/>
    </source>
</evidence>
<dbReference type="RefSeq" id="WP_065860923.1">
    <property type="nucleotide sequence ID" value="NZ_JAWMSC010000172.1"/>
</dbReference>
<dbReference type="SUPFAM" id="SSF102705">
    <property type="entry name" value="NIF3 (NGG1p interacting factor 3)-like"/>
    <property type="match status" value="1"/>
</dbReference>
<comment type="similarity">
    <text evidence="1">Belongs to the GTP cyclohydrolase I type 2/NIF3 family.</text>
</comment>
<dbReference type="PANTHER" id="PTHR13799">
    <property type="entry name" value="NGG1 INTERACTING FACTOR 3"/>
    <property type="match status" value="1"/>
</dbReference>
<evidence type="ECO:0000256" key="1">
    <source>
        <dbReference type="ARBA" id="ARBA00006964"/>
    </source>
</evidence>
<organism evidence="6 7">
    <name type="scientific">Cutibacterium granulosum</name>
    <dbReference type="NCBI Taxonomy" id="33011"/>
    <lineage>
        <taxon>Bacteria</taxon>
        <taxon>Bacillati</taxon>
        <taxon>Actinomycetota</taxon>
        <taxon>Actinomycetes</taxon>
        <taxon>Propionibacteriales</taxon>
        <taxon>Propionibacteriaceae</taxon>
        <taxon>Cutibacterium</taxon>
    </lineage>
</organism>
<evidence type="ECO:0000313" key="6">
    <source>
        <dbReference type="EMBL" id="SNV33499.1"/>
    </source>
</evidence>
<name>A0A239WH09_9ACTN</name>
<gene>
    <name evidence="6" type="ORF">SAMEA4412665_00964</name>
</gene>
<dbReference type="PANTHER" id="PTHR13799:SF14">
    <property type="entry name" value="GTP CYCLOHYDROLASE 1 TYPE 2 HOMOLOG"/>
    <property type="match status" value="1"/>
</dbReference>
<feature type="binding site" evidence="5">
    <location>
        <position position="65"/>
    </location>
    <ligand>
        <name>a divalent metal cation</name>
        <dbReference type="ChEBI" id="CHEBI:60240"/>
        <label>1</label>
    </ligand>
</feature>
<dbReference type="AlphaFoldDB" id="A0A239WH09"/>
<dbReference type="Proteomes" id="UP000215332">
    <property type="component" value="Chromosome 1"/>
</dbReference>
<sequence length="279" mass="30008">MRTVDDVRTLMDHWFPPQLAESWDAPGLVCGDPADEVHRVATALEATDEVVAAAIDSGAQMLLVHHPLLMRGVTTVSADTPKGRLVHRLIRAGVALMAAHTNADAAVGGVNDVLARLLEVRVDGPLHPADHPVDDEWAGPVHMQGIGRVGTLPEPMTLAQFTEHVAERLPRTVWGVRAAGHPEQVVRTVAMCSGAGDSLLAAARRSGADVYLTGDLRHHPADEHLRHGGPALVDVAHWASESPWCADLARRLEQEGYETTVLSIRTDPWTVGVRPPEQG</sequence>
<dbReference type="eggNOG" id="COG0327">
    <property type="taxonomic scope" value="Bacteria"/>
</dbReference>
<dbReference type="Gene3D" id="3.40.1390.30">
    <property type="entry name" value="NIF3 (NGG1p interacting factor 3)-like"/>
    <property type="match status" value="2"/>
</dbReference>
<protein>
    <recommendedName>
        <fullName evidence="3">GTP cyclohydrolase 1 type 2 homolog</fullName>
    </recommendedName>
</protein>
<evidence type="ECO:0000256" key="3">
    <source>
        <dbReference type="ARBA" id="ARBA00022112"/>
    </source>
</evidence>
<dbReference type="InterPro" id="IPR036069">
    <property type="entry name" value="DUF34/NIF3_sf"/>
</dbReference>
<evidence type="ECO:0000313" key="7">
    <source>
        <dbReference type="Proteomes" id="UP000215332"/>
    </source>
</evidence>
<accession>A0A239WH09</accession>
<dbReference type="InterPro" id="IPR002678">
    <property type="entry name" value="DUF34/NIF3"/>
</dbReference>
<feature type="binding site" evidence="5">
    <location>
        <position position="104"/>
    </location>
    <ligand>
        <name>a divalent metal cation</name>
        <dbReference type="ChEBI" id="CHEBI:60240"/>
        <label>1</label>
    </ligand>
</feature>